<dbReference type="EMBL" id="VKGK01000026">
    <property type="protein sequence ID" value="TRY12804.1"/>
    <property type="molecule type" value="Genomic_DNA"/>
</dbReference>
<evidence type="ECO:0000313" key="2">
    <source>
        <dbReference type="Proteomes" id="UP000318126"/>
    </source>
</evidence>
<protein>
    <submittedName>
        <fullName evidence="1">Uncharacterized protein</fullName>
    </submittedName>
</protein>
<dbReference type="Proteomes" id="UP000318126">
    <property type="component" value="Unassembled WGS sequence"/>
</dbReference>
<organism evidence="1 2">
    <name type="scientific">Shewanella hanedai</name>
    <name type="common">Alteromonas hanedai</name>
    <dbReference type="NCBI Taxonomy" id="25"/>
    <lineage>
        <taxon>Bacteria</taxon>
        <taxon>Pseudomonadati</taxon>
        <taxon>Pseudomonadota</taxon>
        <taxon>Gammaproteobacteria</taxon>
        <taxon>Alteromonadales</taxon>
        <taxon>Shewanellaceae</taxon>
        <taxon>Shewanella</taxon>
    </lineage>
</organism>
<accession>A0A553JK29</accession>
<evidence type="ECO:0000313" key="1">
    <source>
        <dbReference type="EMBL" id="TRY12804.1"/>
    </source>
</evidence>
<comment type="caution">
    <text evidence="1">The sequence shown here is derived from an EMBL/GenBank/DDBJ whole genome shotgun (WGS) entry which is preliminary data.</text>
</comment>
<proteinExistence type="predicted"/>
<sequence length="175" mass="20097">MNIDLLPKAIENFRNHLLSGFNSMKSAYKTYVDAANSRENDFAVSFDDFFHDWAQSNWELLVERTVCSPQESLVVYGRGSDYEADTHSRVFFQKLKPTHEVICRAKETAIDFFTGTRVDLSKFDFDGFVSIEGGLYSIDCPLDHILFTEKDGTVDYQMVIIPINQIEWSVEAIEI</sequence>
<name>A0A553JK29_SHEHA</name>
<gene>
    <name evidence="1" type="ORF">FN961_18465</name>
</gene>
<dbReference type="OrthoDB" id="6288432at2"/>
<reference evidence="2" key="1">
    <citation type="submission" date="2019-07" db="EMBL/GenBank/DDBJ databases">
        <title>Shewanella sp. YLB-08 draft genomic sequence.</title>
        <authorList>
            <person name="Yu L."/>
        </authorList>
    </citation>
    <scope>NUCLEOTIDE SEQUENCE [LARGE SCALE GENOMIC DNA]</scope>
    <source>
        <strain evidence="2">JCM 20706</strain>
    </source>
</reference>
<keyword evidence="2" id="KW-1185">Reference proteome</keyword>
<dbReference type="AlphaFoldDB" id="A0A553JK29"/>
<dbReference type="RefSeq" id="WP_144041655.1">
    <property type="nucleotide sequence ID" value="NZ_BMPL01000024.1"/>
</dbReference>